<dbReference type="SUPFAM" id="SSF53474">
    <property type="entry name" value="alpha/beta-Hydrolases"/>
    <property type="match status" value="1"/>
</dbReference>
<accession>A0AAN6VY80</accession>
<sequence>MSGQSTILQHPTVGPIRGAKKVDGVTQFLGVQYATLKDRFSRARLLKSFPSDHSRVRYGVFDATKIEPIPLTPANGCDWEHKLIQKSLDSPEFEQSDTECLTLNIAVPNLQVDNPEWPVLALVHGGAFVTGSSSYPQYDLARIVEMSIKVGKPIVAVGINYRLGVPGFLHSSAMKAAGYKPNNGLDDQRQALLWIKHHIAGFGGDPHRVTYIGESSGAASGTFHLHSKEPLFSQLISMSGSCLVKAKQPELAERSFNMALQLLEIPEIEEAAQIQRLLKVPMEDIREKIARKVPMAPIVDGDLIPRTTSYALMADPVQTAELFPGMKWCKRIMFGDCQMDGNAYGPRVDARQDILPKTLATFLAVTLDPVDPELAPAIVSGYGLDTSATANSQESLKAVLDLATDICFGLGARTFVRSWSEAGLDAFLCHFNVPNSWDGPWKGYATHILDIAFILQNYREHLPAGQQKAANKQTEDAIAFIYGEAPWPGYKGGTQEGAMVYYAPEQGEEDQSRFVPGEVPEETGRRDILQKLMKQEVLDKVMDAWDLFMKGPK</sequence>
<dbReference type="InterPro" id="IPR029058">
    <property type="entry name" value="AB_hydrolase_fold"/>
</dbReference>
<dbReference type="PANTHER" id="PTHR43142">
    <property type="entry name" value="CARBOXYLIC ESTER HYDROLASE"/>
    <property type="match status" value="1"/>
</dbReference>
<organism evidence="2 3">
    <name type="scientific">Triangularia setosa</name>
    <dbReference type="NCBI Taxonomy" id="2587417"/>
    <lineage>
        <taxon>Eukaryota</taxon>
        <taxon>Fungi</taxon>
        <taxon>Dikarya</taxon>
        <taxon>Ascomycota</taxon>
        <taxon>Pezizomycotina</taxon>
        <taxon>Sordariomycetes</taxon>
        <taxon>Sordariomycetidae</taxon>
        <taxon>Sordariales</taxon>
        <taxon>Podosporaceae</taxon>
        <taxon>Triangularia</taxon>
    </lineage>
</organism>
<dbReference type="InterPro" id="IPR002018">
    <property type="entry name" value="CarbesteraseB"/>
</dbReference>
<reference evidence="2" key="2">
    <citation type="submission" date="2023-05" db="EMBL/GenBank/DDBJ databases">
        <authorList>
            <consortium name="Lawrence Berkeley National Laboratory"/>
            <person name="Steindorff A."/>
            <person name="Hensen N."/>
            <person name="Bonometti L."/>
            <person name="Westerberg I."/>
            <person name="Brannstrom I.O."/>
            <person name="Guillou S."/>
            <person name="Cros-Aarteil S."/>
            <person name="Calhoun S."/>
            <person name="Haridas S."/>
            <person name="Kuo A."/>
            <person name="Mondo S."/>
            <person name="Pangilinan J."/>
            <person name="Riley R."/>
            <person name="Labutti K."/>
            <person name="Andreopoulos B."/>
            <person name="Lipzen A."/>
            <person name="Chen C."/>
            <person name="Yanf M."/>
            <person name="Daum C."/>
            <person name="Ng V."/>
            <person name="Clum A."/>
            <person name="Ohm R."/>
            <person name="Martin F."/>
            <person name="Silar P."/>
            <person name="Natvig D."/>
            <person name="Lalanne C."/>
            <person name="Gautier V."/>
            <person name="Ament-Velasquez S.L."/>
            <person name="Kruys A."/>
            <person name="Hutchinson M.I."/>
            <person name="Powell A.J."/>
            <person name="Barry K."/>
            <person name="Miller A.N."/>
            <person name="Grigoriev I.V."/>
            <person name="Debuchy R."/>
            <person name="Gladieux P."/>
            <person name="Thoren M.H."/>
            <person name="Johannesson H."/>
        </authorList>
    </citation>
    <scope>NUCLEOTIDE SEQUENCE</scope>
    <source>
        <strain evidence="2">CBS 892.96</strain>
    </source>
</reference>
<dbReference type="PANTHER" id="PTHR43142:SF11">
    <property type="entry name" value="CARBOXYLIC ESTER HYDROLASE"/>
    <property type="match status" value="1"/>
</dbReference>
<dbReference type="AlphaFoldDB" id="A0AAN6VY80"/>
<evidence type="ECO:0000313" key="2">
    <source>
        <dbReference type="EMBL" id="KAK4171979.1"/>
    </source>
</evidence>
<dbReference type="Gene3D" id="3.40.50.1820">
    <property type="entry name" value="alpha/beta hydrolase"/>
    <property type="match status" value="1"/>
</dbReference>
<dbReference type="Pfam" id="PF00135">
    <property type="entry name" value="COesterase"/>
    <property type="match status" value="1"/>
</dbReference>
<feature type="domain" description="Carboxylesterase type B" evidence="1">
    <location>
        <begin position="8"/>
        <end position="461"/>
    </location>
</feature>
<comment type="caution">
    <text evidence="2">The sequence shown here is derived from an EMBL/GenBank/DDBJ whole genome shotgun (WGS) entry which is preliminary data.</text>
</comment>
<dbReference type="EMBL" id="MU866478">
    <property type="protein sequence ID" value="KAK4171979.1"/>
    <property type="molecule type" value="Genomic_DNA"/>
</dbReference>
<dbReference type="Proteomes" id="UP001302321">
    <property type="component" value="Unassembled WGS sequence"/>
</dbReference>
<evidence type="ECO:0000259" key="1">
    <source>
        <dbReference type="Pfam" id="PF00135"/>
    </source>
</evidence>
<proteinExistence type="predicted"/>
<evidence type="ECO:0000313" key="3">
    <source>
        <dbReference type="Proteomes" id="UP001302321"/>
    </source>
</evidence>
<gene>
    <name evidence="2" type="ORF">QBC36DRAFT_364226</name>
</gene>
<protein>
    <submittedName>
        <fullName evidence="2">Carboxylesterase</fullName>
    </submittedName>
</protein>
<name>A0AAN6VY80_9PEZI</name>
<keyword evidence="3" id="KW-1185">Reference proteome</keyword>
<reference evidence="2" key="1">
    <citation type="journal article" date="2023" name="Mol. Phylogenet. Evol.">
        <title>Genome-scale phylogeny and comparative genomics of the fungal order Sordariales.</title>
        <authorList>
            <person name="Hensen N."/>
            <person name="Bonometti L."/>
            <person name="Westerberg I."/>
            <person name="Brannstrom I.O."/>
            <person name="Guillou S."/>
            <person name="Cros-Aarteil S."/>
            <person name="Calhoun S."/>
            <person name="Haridas S."/>
            <person name="Kuo A."/>
            <person name="Mondo S."/>
            <person name="Pangilinan J."/>
            <person name="Riley R."/>
            <person name="LaButti K."/>
            <person name="Andreopoulos B."/>
            <person name="Lipzen A."/>
            <person name="Chen C."/>
            <person name="Yan M."/>
            <person name="Daum C."/>
            <person name="Ng V."/>
            <person name="Clum A."/>
            <person name="Steindorff A."/>
            <person name="Ohm R.A."/>
            <person name="Martin F."/>
            <person name="Silar P."/>
            <person name="Natvig D.O."/>
            <person name="Lalanne C."/>
            <person name="Gautier V."/>
            <person name="Ament-Velasquez S.L."/>
            <person name="Kruys A."/>
            <person name="Hutchinson M.I."/>
            <person name="Powell A.J."/>
            <person name="Barry K."/>
            <person name="Miller A.N."/>
            <person name="Grigoriev I.V."/>
            <person name="Debuchy R."/>
            <person name="Gladieux P."/>
            <person name="Hiltunen Thoren M."/>
            <person name="Johannesson H."/>
        </authorList>
    </citation>
    <scope>NUCLEOTIDE SEQUENCE</scope>
    <source>
        <strain evidence="2">CBS 892.96</strain>
    </source>
</reference>